<proteinExistence type="predicted"/>
<reference evidence="1 2" key="2">
    <citation type="journal article" date="2019" name="G3 (Bethesda)">
        <title>Hybrid Assembly of the Genome of the Entomopathogenic Nematode Steinernema carpocapsae Identifies the X-Chromosome.</title>
        <authorList>
            <person name="Serra L."/>
            <person name="Macchietto M."/>
            <person name="Macias-Munoz A."/>
            <person name="McGill C.J."/>
            <person name="Rodriguez I.M."/>
            <person name="Rodriguez B."/>
            <person name="Murad R."/>
            <person name="Mortazavi A."/>
        </authorList>
    </citation>
    <scope>NUCLEOTIDE SEQUENCE [LARGE SCALE GENOMIC DNA]</scope>
    <source>
        <strain evidence="1 2">ALL</strain>
    </source>
</reference>
<name>A0A4U8UN21_STECR</name>
<reference evidence="1 2" key="1">
    <citation type="journal article" date="2015" name="Genome Biol.">
        <title>Comparative genomics of Steinernema reveals deeply conserved gene regulatory networks.</title>
        <authorList>
            <person name="Dillman A.R."/>
            <person name="Macchietto M."/>
            <person name="Porter C.F."/>
            <person name="Rogers A."/>
            <person name="Williams B."/>
            <person name="Antoshechkin I."/>
            <person name="Lee M.M."/>
            <person name="Goodwin Z."/>
            <person name="Lu X."/>
            <person name="Lewis E.E."/>
            <person name="Goodrich-Blair H."/>
            <person name="Stock S.P."/>
            <person name="Adams B.J."/>
            <person name="Sternberg P.W."/>
            <person name="Mortazavi A."/>
        </authorList>
    </citation>
    <scope>NUCLEOTIDE SEQUENCE [LARGE SCALE GENOMIC DNA]</scope>
    <source>
        <strain evidence="1 2">ALL</strain>
    </source>
</reference>
<dbReference type="Proteomes" id="UP000298663">
    <property type="component" value="Chromosome X"/>
</dbReference>
<dbReference type="AlphaFoldDB" id="A0A4U8UN21"/>
<sequence length="106" mass="11930">MKSQNFQVQTDTFLRVVLSAKLHFERWPIESLYCSLILISISESARPPAVINKTSPASATHIVELSCSFIVKAHVRGTLQELSFVRTSAICKLTVFRRVNSICIYS</sequence>
<organism evidence="1 2">
    <name type="scientific">Steinernema carpocapsae</name>
    <name type="common">Entomopathogenic nematode</name>
    <dbReference type="NCBI Taxonomy" id="34508"/>
    <lineage>
        <taxon>Eukaryota</taxon>
        <taxon>Metazoa</taxon>
        <taxon>Ecdysozoa</taxon>
        <taxon>Nematoda</taxon>
        <taxon>Chromadorea</taxon>
        <taxon>Rhabditida</taxon>
        <taxon>Tylenchina</taxon>
        <taxon>Panagrolaimomorpha</taxon>
        <taxon>Strongyloidoidea</taxon>
        <taxon>Steinernematidae</taxon>
        <taxon>Steinernema</taxon>
    </lineage>
</organism>
<keyword evidence="2" id="KW-1185">Reference proteome</keyword>
<gene>
    <name evidence="1" type="ORF">L596_001714</name>
</gene>
<evidence type="ECO:0000313" key="2">
    <source>
        <dbReference type="Proteomes" id="UP000298663"/>
    </source>
</evidence>
<protein>
    <submittedName>
        <fullName evidence="1">Uncharacterized protein</fullName>
    </submittedName>
</protein>
<dbReference type="EMBL" id="AZBU02000001">
    <property type="protein sequence ID" value="TMS34059.1"/>
    <property type="molecule type" value="Genomic_DNA"/>
</dbReference>
<accession>A0A4U8UN21</accession>
<comment type="caution">
    <text evidence="1">The sequence shown here is derived from an EMBL/GenBank/DDBJ whole genome shotgun (WGS) entry which is preliminary data.</text>
</comment>
<evidence type="ECO:0000313" key="1">
    <source>
        <dbReference type="EMBL" id="TMS34059.1"/>
    </source>
</evidence>
<dbReference type="EMBL" id="CM016762">
    <property type="protein sequence ID" value="TMS34059.1"/>
    <property type="molecule type" value="Genomic_DNA"/>
</dbReference>